<gene>
    <name evidence="2" type="ORF">A3F08_00050</name>
</gene>
<keyword evidence="1" id="KW-0812">Transmembrane</keyword>
<keyword evidence="1" id="KW-1133">Transmembrane helix</keyword>
<feature type="transmembrane region" description="Helical" evidence="1">
    <location>
        <begin position="175"/>
        <end position="196"/>
    </location>
</feature>
<feature type="transmembrane region" description="Helical" evidence="1">
    <location>
        <begin position="94"/>
        <end position="113"/>
    </location>
</feature>
<proteinExistence type="predicted"/>
<feature type="transmembrane region" description="Helical" evidence="1">
    <location>
        <begin position="59"/>
        <end position="82"/>
    </location>
</feature>
<keyword evidence="1" id="KW-0472">Membrane</keyword>
<protein>
    <recommendedName>
        <fullName evidence="4">TVP38/TMEM64 family membrane protein</fullName>
    </recommendedName>
</protein>
<evidence type="ECO:0008006" key="4">
    <source>
        <dbReference type="Google" id="ProtNLM"/>
    </source>
</evidence>
<sequence>MEYTPFEESNRLLQEQIKRYKKWQYKNTALLILGLITFFYFVESHIVQNAISQIGNWGYIGAFLVGIFFVSTFTVVPAMYVLYVLADKFNPFEVAVFAGLGALLGDYLIFRFLKDKIFEELKPIFLKLGGNYLIRIFRTPYFAWFVPFVGTAIIASPLPDETGIGILGLSKLKNWQFMLLSFFLNATGIFIIVTLAKSF</sequence>
<organism evidence="2 3">
    <name type="scientific">Candidatus Berkelbacteria bacterium RIFCSPHIGHO2_12_FULL_36_9</name>
    <dbReference type="NCBI Taxonomy" id="1797469"/>
    <lineage>
        <taxon>Bacteria</taxon>
        <taxon>Candidatus Berkelbacteria</taxon>
    </lineage>
</organism>
<name>A0A1F5EEQ2_9BACT</name>
<reference evidence="2 3" key="1">
    <citation type="journal article" date="2016" name="Nat. Commun.">
        <title>Thousands of microbial genomes shed light on interconnected biogeochemical processes in an aquifer system.</title>
        <authorList>
            <person name="Anantharaman K."/>
            <person name="Brown C.T."/>
            <person name="Hug L.A."/>
            <person name="Sharon I."/>
            <person name="Castelle C.J."/>
            <person name="Probst A.J."/>
            <person name="Thomas B.C."/>
            <person name="Singh A."/>
            <person name="Wilkins M.J."/>
            <person name="Karaoz U."/>
            <person name="Brodie E.L."/>
            <person name="Williams K.H."/>
            <person name="Hubbard S.S."/>
            <person name="Banfield J.F."/>
        </authorList>
    </citation>
    <scope>NUCLEOTIDE SEQUENCE [LARGE SCALE GENOMIC DNA]</scope>
</reference>
<evidence type="ECO:0000313" key="3">
    <source>
        <dbReference type="Proteomes" id="UP000176451"/>
    </source>
</evidence>
<evidence type="ECO:0000313" key="2">
    <source>
        <dbReference type="EMBL" id="OGD65868.1"/>
    </source>
</evidence>
<feature type="transmembrane region" description="Helical" evidence="1">
    <location>
        <begin position="28"/>
        <end position="47"/>
    </location>
</feature>
<comment type="caution">
    <text evidence="2">The sequence shown here is derived from an EMBL/GenBank/DDBJ whole genome shotgun (WGS) entry which is preliminary data.</text>
</comment>
<accession>A0A1F5EEQ2</accession>
<evidence type="ECO:0000256" key="1">
    <source>
        <dbReference type="SAM" id="Phobius"/>
    </source>
</evidence>
<dbReference type="EMBL" id="MEZV01000050">
    <property type="protein sequence ID" value="OGD65868.1"/>
    <property type="molecule type" value="Genomic_DNA"/>
</dbReference>
<feature type="transmembrane region" description="Helical" evidence="1">
    <location>
        <begin position="133"/>
        <end position="155"/>
    </location>
</feature>
<dbReference type="AlphaFoldDB" id="A0A1F5EEQ2"/>
<dbReference type="STRING" id="1797469.A3F08_00050"/>
<dbReference type="Proteomes" id="UP000176451">
    <property type="component" value="Unassembled WGS sequence"/>
</dbReference>